<feature type="signal peptide" evidence="1">
    <location>
        <begin position="1"/>
        <end position="29"/>
    </location>
</feature>
<dbReference type="EMBL" id="JAGGLQ010000006">
    <property type="protein sequence ID" value="MBP2037869.1"/>
    <property type="molecule type" value="Genomic_DNA"/>
</dbReference>
<evidence type="ECO:0000313" key="3">
    <source>
        <dbReference type="EMBL" id="MBP2037869.1"/>
    </source>
</evidence>
<dbReference type="Pfam" id="PF00652">
    <property type="entry name" value="Ricin_B_lectin"/>
    <property type="match status" value="1"/>
</dbReference>
<organism evidence="3 4">
    <name type="scientific">Streptomyces avidinii</name>
    <dbReference type="NCBI Taxonomy" id="1895"/>
    <lineage>
        <taxon>Bacteria</taxon>
        <taxon>Bacillati</taxon>
        <taxon>Actinomycetota</taxon>
        <taxon>Actinomycetes</taxon>
        <taxon>Kitasatosporales</taxon>
        <taxon>Streptomycetaceae</taxon>
        <taxon>Streptomyces</taxon>
    </lineage>
</organism>
<dbReference type="CDD" id="cd00161">
    <property type="entry name" value="beta-trefoil_Ricin-like"/>
    <property type="match status" value="1"/>
</dbReference>
<dbReference type="SUPFAM" id="SSF50370">
    <property type="entry name" value="Ricin B-like lectins"/>
    <property type="match status" value="1"/>
</dbReference>
<dbReference type="SMART" id="SM00458">
    <property type="entry name" value="RICIN"/>
    <property type="match status" value="1"/>
</dbReference>
<feature type="domain" description="Ricin B lectin" evidence="2">
    <location>
        <begin position="33"/>
        <end position="163"/>
    </location>
</feature>
<proteinExistence type="predicted"/>
<evidence type="ECO:0000256" key="1">
    <source>
        <dbReference type="SAM" id="SignalP"/>
    </source>
</evidence>
<dbReference type="PROSITE" id="PS50231">
    <property type="entry name" value="RICIN_B_LECTIN"/>
    <property type="match status" value="1"/>
</dbReference>
<sequence>MSTLKRFIGLGGTLVTALTLAVVPTPASAGTVFDDFRNANSGKCLEVADWSTANGAPVRQWDCSGGNNQKWTWNSETLTMVNRHSGKCLEIADWSMADGAPARQWDCSGGNNQKWNWMLQPGGYVQMVVSHSGKSLEVIDWSTANGAAVRQWSGTSGANQRWY</sequence>
<dbReference type="InterPro" id="IPR000772">
    <property type="entry name" value="Ricin_B_lectin"/>
</dbReference>
<gene>
    <name evidence="3" type="ORF">J2Z77_003676</name>
</gene>
<dbReference type="Gene3D" id="2.80.10.50">
    <property type="match status" value="3"/>
</dbReference>
<name>A0ABS4L708_STRAV</name>
<dbReference type="RefSeq" id="WP_189969847.1">
    <property type="nucleotide sequence ID" value="NZ_BMVL01000006.1"/>
</dbReference>
<comment type="caution">
    <text evidence="3">The sequence shown here is derived from an EMBL/GenBank/DDBJ whole genome shotgun (WGS) entry which is preliminary data.</text>
</comment>
<keyword evidence="1" id="KW-0732">Signal</keyword>
<evidence type="ECO:0000313" key="4">
    <source>
        <dbReference type="Proteomes" id="UP001519310"/>
    </source>
</evidence>
<evidence type="ECO:0000259" key="2">
    <source>
        <dbReference type="SMART" id="SM00458"/>
    </source>
</evidence>
<protein>
    <recommendedName>
        <fullName evidence="2">Ricin B lectin domain-containing protein</fullName>
    </recommendedName>
</protein>
<keyword evidence="4" id="KW-1185">Reference proteome</keyword>
<reference evidence="3 4" key="1">
    <citation type="submission" date="2021-03" db="EMBL/GenBank/DDBJ databases">
        <title>Genomic Encyclopedia of Type Strains, Phase IV (KMG-IV): sequencing the most valuable type-strain genomes for metagenomic binning, comparative biology and taxonomic classification.</title>
        <authorList>
            <person name="Goeker M."/>
        </authorList>
    </citation>
    <scope>NUCLEOTIDE SEQUENCE [LARGE SCALE GENOMIC DNA]</scope>
    <source>
        <strain evidence="3 4">DSM 40526</strain>
    </source>
</reference>
<dbReference type="Proteomes" id="UP001519310">
    <property type="component" value="Unassembled WGS sequence"/>
</dbReference>
<accession>A0ABS4L708</accession>
<dbReference type="InterPro" id="IPR035992">
    <property type="entry name" value="Ricin_B-like_lectins"/>
</dbReference>
<feature type="chain" id="PRO_5045323853" description="Ricin B lectin domain-containing protein" evidence="1">
    <location>
        <begin position="30"/>
        <end position="163"/>
    </location>
</feature>